<dbReference type="SUPFAM" id="SSF109604">
    <property type="entry name" value="HD-domain/PDEase-like"/>
    <property type="match status" value="1"/>
</dbReference>
<dbReference type="PANTHER" id="PTHR11373">
    <property type="entry name" value="DEOXYNUCLEOSIDE TRIPHOSPHATE TRIPHOSPHOHYDROLASE"/>
    <property type="match status" value="1"/>
</dbReference>
<organism evidence="3 4">
    <name type="scientific">Cellulomonas humilata</name>
    <dbReference type="NCBI Taxonomy" id="144055"/>
    <lineage>
        <taxon>Bacteria</taxon>
        <taxon>Bacillati</taxon>
        <taxon>Actinomycetota</taxon>
        <taxon>Actinomycetes</taxon>
        <taxon>Micrococcales</taxon>
        <taxon>Cellulomonadaceae</taxon>
        <taxon>Cellulomonas</taxon>
    </lineage>
</organism>
<dbReference type="CDD" id="cd00077">
    <property type="entry name" value="HDc"/>
    <property type="match status" value="1"/>
</dbReference>
<dbReference type="Gene3D" id="1.10.3210.10">
    <property type="entry name" value="Hypothetical protein af1432"/>
    <property type="match status" value="1"/>
</dbReference>
<dbReference type="InterPro" id="IPR006674">
    <property type="entry name" value="HD_domain"/>
</dbReference>
<keyword evidence="4" id="KW-1185">Reference proteome</keyword>
<dbReference type="PANTHER" id="PTHR11373:SF32">
    <property type="entry name" value="DEOXYGUANOSINETRIPHOSPHATE TRIPHOSPHOHYDROLASE"/>
    <property type="match status" value="1"/>
</dbReference>
<sequence>MDNDGSGVPLERRIVGVSATVASRTGRFSGLTPGKGEVRDEALRDYDRILYSSEWRRLGGVTQVMSPFDDAQLMHNRLTHSEKVAQVARGIASTLLAKTANHAVMHALGGFDVRVCEAAGMAHDLGHPPFGHIGERVLDRLARDELGIVDGFEGNAQTFRIVAVGRTRSVNYEGFDLTAATLAAIAKYPWTRAEEVRQHDEKVQSDANYRREWLKFSAYTSEEPLLAWARQFAEGKIGGKTQTLEASVMDSADDITYAVHDLEDFYLAGILDVASVHEELEAFKDGPDEDNAFTVLRNRLALDYQDWFDPDLFQNAALIVLAKLRSGYWRQRGGRRFQEAMARTEGTQLIGRYIAGMQLAEGVLWPNGPHVGLSRSHWHEVQILKHITKYFVIERPDVALLQHGQEAVLENLVRLLKTWAEKDAGRLPARLRDNLEIAKKQGSSYIASYYERGGSEQFRDAPRGNPQRAILDYLCALSDAQCLALYYRLSGQQVHRGGLSHGF</sequence>
<dbReference type="PROSITE" id="PS51831">
    <property type="entry name" value="HD"/>
    <property type="match status" value="1"/>
</dbReference>
<dbReference type="RefSeq" id="WP_175348982.1">
    <property type="nucleotide sequence ID" value="NZ_JABMCI010000070.1"/>
</dbReference>
<dbReference type="InterPro" id="IPR050135">
    <property type="entry name" value="dGTPase-like"/>
</dbReference>
<evidence type="ECO:0000259" key="2">
    <source>
        <dbReference type="PROSITE" id="PS51831"/>
    </source>
</evidence>
<dbReference type="InterPro" id="IPR003607">
    <property type="entry name" value="HD/PDEase_dom"/>
</dbReference>
<dbReference type="InterPro" id="IPR006261">
    <property type="entry name" value="dGTPase"/>
</dbReference>
<name>A0A7Y6A3G2_9CELL</name>
<feature type="domain" description="HD" evidence="2">
    <location>
        <begin position="77"/>
        <end position="258"/>
    </location>
</feature>
<dbReference type="GO" id="GO:0008832">
    <property type="term" value="F:dGTPase activity"/>
    <property type="evidence" value="ECO:0007669"/>
    <property type="project" value="TreeGrafter"/>
</dbReference>
<dbReference type="Proteomes" id="UP000565724">
    <property type="component" value="Unassembled WGS sequence"/>
</dbReference>
<reference evidence="3 4" key="1">
    <citation type="submission" date="2020-05" db="EMBL/GenBank/DDBJ databases">
        <title>Genome Sequencing of Type Strains.</title>
        <authorList>
            <person name="Lemaire J.F."/>
            <person name="Inderbitzin P."/>
            <person name="Gregorio O.A."/>
            <person name="Collins S.B."/>
            <person name="Wespe N."/>
            <person name="Knight-Connoni V."/>
        </authorList>
    </citation>
    <scope>NUCLEOTIDE SEQUENCE [LARGE SCALE GENOMIC DNA]</scope>
    <source>
        <strain evidence="3 4">ATCC 25174</strain>
    </source>
</reference>
<evidence type="ECO:0000313" key="3">
    <source>
        <dbReference type="EMBL" id="NUU19064.1"/>
    </source>
</evidence>
<protein>
    <submittedName>
        <fullName evidence="3">DNTP triphosphohydrolase</fullName>
    </submittedName>
</protein>
<dbReference type="Pfam" id="PF01966">
    <property type="entry name" value="HD"/>
    <property type="match status" value="1"/>
</dbReference>
<dbReference type="AlphaFoldDB" id="A0A7Y6A3G2"/>
<evidence type="ECO:0000256" key="1">
    <source>
        <dbReference type="ARBA" id="ARBA00022801"/>
    </source>
</evidence>
<comment type="caution">
    <text evidence="3">The sequence shown here is derived from an EMBL/GenBank/DDBJ whole genome shotgun (WGS) entry which is preliminary data.</text>
</comment>
<dbReference type="GO" id="GO:0006203">
    <property type="term" value="P:dGTP catabolic process"/>
    <property type="evidence" value="ECO:0007669"/>
    <property type="project" value="TreeGrafter"/>
</dbReference>
<dbReference type="NCBIfam" id="TIGR01353">
    <property type="entry name" value="dGTP_triPase"/>
    <property type="match status" value="1"/>
</dbReference>
<evidence type="ECO:0000313" key="4">
    <source>
        <dbReference type="Proteomes" id="UP000565724"/>
    </source>
</evidence>
<proteinExistence type="predicted"/>
<dbReference type="EMBL" id="JABMCI010000070">
    <property type="protein sequence ID" value="NUU19064.1"/>
    <property type="molecule type" value="Genomic_DNA"/>
</dbReference>
<dbReference type="SMART" id="SM00471">
    <property type="entry name" value="HDc"/>
    <property type="match status" value="1"/>
</dbReference>
<keyword evidence="1 3" id="KW-0378">Hydrolase</keyword>
<gene>
    <name evidence="3" type="primary">dgt</name>
    <name evidence="3" type="ORF">HP550_17590</name>
</gene>
<accession>A0A7Y6A3G2</accession>